<evidence type="ECO:0000259" key="1">
    <source>
        <dbReference type="Pfam" id="PF00485"/>
    </source>
</evidence>
<protein>
    <recommendedName>
        <fullName evidence="1">Phosphoribulokinase/uridine kinase domain-containing protein</fullName>
    </recommendedName>
</protein>
<dbReference type="Gene3D" id="3.40.50.300">
    <property type="entry name" value="P-loop containing nucleotide triphosphate hydrolases"/>
    <property type="match status" value="1"/>
</dbReference>
<keyword evidence="3" id="KW-1185">Reference proteome</keyword>
<sequence length="543" mass="61418">MTSVVYNEKLYNLSFPVTCDQVVKEIGIQGTPAVIVGLKVNGIVQSLNSYIPTKRCTISPCYIRCVEGQNMARRSEILIARYALHKLYPDVEMTVIADYSDCTEFCVSPKLNEEQLKELNKEFNELHTQTISNGQLPHSYLNLHFVETHQPHSKSLIESLNEPTYPCAIINNFATLSLDQPYISEPSILPEYSQLKLESNGSLLVCFPSLIHTDSYKFNDAPIITCPHELNKELDVGYVNKQIAQKTINELMIESENYHVQQLSKLIEVIKSRPTQLVLIAGPSSSGKTTFAHKLGLGLQGVGYNPLVLSVDNYYVHKDYCPLGPDGKRDWECIEALRLGLLNDHLCGLMQGKEIVVPQFDFATSTPLPNKGTKVKLEKNGIIIMEGIHCLNERLTEKIPHDKKVKVFIAPLSNKLCLNDDVILNNNFLRIQRRMVRDNIFRSYSASKTLGVWDAVASSEKIWIYPYIKDADFVYSTFLTTEVNGLITFSLNLLRMVSSDDKNYGFAQSYKRLLQYYLPMDSVDFAGNSILREFIGNGDFDCH</sequence>
<dbReference type="SUPFAM" id="SSF52540">
    <property type="entry name" value="P-loop containing nucleoside triphosphate hydrolases"/>
    <property type="match status" value="1"/>
</dbReference>
<dbReference type="CDD" id="cd02028">
    <property type="entry name" value="UMPK_like"/>
    <property type="match status" value="1"/>
</dbReference>
<dbReference type="Pfam" id="PF00485">
    <property type="entry name" value="PRK"/>
    <property type="match status" value="1"/>
</dbReference>
<proteinExistence type="predicted"/>
<dbReference type="PANTHER" id="PTHR10285">
    <property type="entry name" value="URIDINE KINASE"/>
    <property type="match status" value="1"/>
</dbReference>
<name>A0ABQ0DJC2_9EUKA</name>
<evidence type="ECO:0000313" key="3">
    <source>
        <dbReference type="Proteomes" id="UP001628156"/>
    </source>
</evidence>
<evidence type="ECO:0000313" key="2">
    <source>
        <dbReference type="EMBL" id="GAB1222958.1"/>
    </source>
</evidence>
<feature type="domain" description="Phosphoribulokinase/uridine kinase" evidence="1">
    <location>
        <begin position="280"/>
        <end position="478"/>
    </location>
</feature>
<dbReference type="InterPro" id="IPR027417">
    <property type="entry name" value="P-loop_NTPase"/>
</dbReference>
<organism evidence="2 3">
    <name type="scientific">Entamoeba nuttalli</name>
    <dbReference type="NCBI Taxonomy" id="412467"/>
    <lineage>
        <taxon>Eukaryota</taxon>
        <taxon>Amoebozoa</taxon>
        <taxon>Evosea</taxon>
        <taxon>Archamoebae</taxon>
        <taxon>Mastigamoebida</taxon>
        <taxon>Entamoebidae</taxon>
        <taxon>Entamoeba</taxon>
    </lineage>
</organism>
<accession>A0ABQ0DJC2</accession>
<dbReference type="InterPro" id="IPR006083">
    <property type="entry name" value="PRK/URK"/>
</dbReference>
<comment type="caution">
    <text evidence="2">The sequence shown here is derived from an EMBL/GenBank/DDBJ whole genome shotgun (WGS) entry which is preliminary data.</text>
</comment>
<dbReference type="Proteomes" id="UP001628156">
    <property type="component" value="Unassembled WGS sequence"/>
</dbReference>
<dbReference type="EMBL" id="BAAFRS010000126">
    <property type="protein sequence ID" value="GAB1222958.1"/>
    <property type="molecule type" value="Genomic_DNA"/>
</dbReference>
<gene>
    <name evidence="2" type="ORF">ENUP19_0126G0023</name>
</gene>
<reference evidence="2 3" key="1">
    <citation type="journal article" date="2019" name="PLoS Negl. Trop. Dis.">
        <title>Whole genome sequencing of Entamoeba nuttalli reveals mammalian host-related molecular signatures and a novel octapeptide-repeat surface protein.</title>
        <authorList>
            <person name="Tanaka M."/>
            <person name="Makiuchi T."/>
            <person name="Komiyama T."/>
            <person name="Shiina T."/>
            <person name="Osaki K."/>
            <person name="Tachibana H."/>
        </authorList>
    </citation>
    <scope>NUCLEOTIDE SEQUENCE [LARGE SCALE GENOMIC DNA]</scope>
    <source>
        <strain evidence="2 3">P19-061405</strain>
    </source>
</reference>